<evidence type="ECO:0000313" key="7">
    <source>
        <dbReference type="EMBL" id="SDU11445.1"/>
    </source>
</evidence>
<keyword evidence="3" id="KW-0238">DNA-binding</keyword>
<dbReference type="InterPro" id="IPR005119">
    <property type="entry name" value="LysR_subst-bd"/>
</dbReference>
<dbReference type="Gene3D" id="1.10.10.10">
    <property type="entry name" value="Winged helix-like DNA-binding domain superfamily/Winged helix DNA-binding domain"/>
    <property type="match status" value="1"/>
</dbReference>
<dbReference type="Gene3D" id="3.40.190.290">
    <property type="match status" value="1"/>
</dbReference>
<keyword evidence="4" id="KW-0010">Activator</keyword>
<dbReference type="Pfam" id="PF03466">
    <property type="entry name" value="LysR_substrate"/>
    <property type="match status" value="1"/>
</dbReference>
<keyword evidence="8" id="KW-1185">Reference proteome</keyword>
<dbReference type="STRING" id="1434072.SAMN05216210_1839"/>
<dbReference type="InterPro" id="IPR036388">
    <property type="entry name" value="WH-like_DNA-bd_sf"/>
</dbReference>
<keyword evidence="2" id="KW-0805">Transcription regulation</keyword>
<dbReference type="PROSITE" id="PS50931">
    <property type="entry name" value="HTH_LYSR"/>
    <property type="match status" value="1"/>
</dbReference>
<dbReference type="PANTHER" id="PTHR30293">
    <property type="entry name" value="TRANSCRIPTIONAL REGULATORY PROTEIN NAC-RELATED"/>
    <property type="match status" value="1"/>
</dbReference>
<feature type="domain" description="HTH lysR-type" evidence="6">
    <location>
        <begin position="1"/>
        <end position="58"/>
    </location>
</feature>
<dbReference type="InterPro" id="IPR036390">
    <property type="entry name" value="WH_DNA-bd_sf"/>
</dbReference>
<comment type="similarity">
    <text evidence="1">Belongs to the LysR transcriptional regulatory family.</text>
</comment>
<name>A0A1H2FVR3_9GAMM</name>
<proteinExistence type="inferred from homology"/>
<dbReference type="Pfam" id="PF00126">
    <property type="entry name" value="HTH_1"/>
    <property type="match status" value="1"/>
</dbReference>
<dbReference type="CDD" id="cd05466">
    <property type="entry name" value="PBP2_LTTR_substrate"/>
    <property type="match status" value="1"/>
</dbReference>
<protein>
    <submittedName>
        <fullName evidence="7">Transcriptional regulator, LysR family</fullName>
    </submittedName>
</protein>
<accession>A0A1H2FVR3</accession>
<evidence type="ECO:0000256" key="2">
    <source>
        <dbReference type="ARBA" id="ARBA00023015"/>
    </source>
</evidence>
<dbReference type="GO" id="GO:0003677">
    <property type="term" value="F:DNA binding"/>
    <property type="evidence" value="ECO:0007669"/>
    <property type="project" value="UniProtKB-KW"/>
</dbReference>
<organism evidence="7 8">
    <name type="scientific">Halopseudomonas salegens</name>
    <dbReference type="NCBI Taxonomy" id="1434072"/>
    <lineage>
        <taxon>Bacteria</taxon>
        <taxon>Pseudomonadati</taxon>
        <taxon>Pseudomonadota</taxon>
        <taxon>Gammaproteobacteria</taxon>
        <taxon>Pseudomonadales</taxon>
        <taxon>Pseudomonadaceae</taxon>
        <taxon>Halopseudomonas</taxon>
    </lineage>
</organism>
<dbReference type="RefSeq" id="WP_092386213.1">
    <property type="nucleotide sequence ID" value="NZ_LT629787.1"/>
</dbReference>
<dbReference type="SUPFAM" id="SSF46785">
    <property type="entry name" value="Winged helix' DNA-binding domain"/>
    <property type="match status" value="1"/>
</dbReference>
<reference evidence="8" key="1">
    <citation type="submission" date="2016-10" db="EMBL/GenBank/DDBJ databases">
        <authorList>
            <person name="Varghese N."/>
            <person name="Submissions S."/>
        </authorList>
    </citation>
    <scope>NUCLEOTIDE SEQUENCE [LARGE SCALE GENOMIC DNA]</scope>
    <source>
        <strain evidence="8">CECT 8338</strain>
    </source>
</reference>
<dbReference type="SUPFAM" id="SSF53850">
    <property type="entry name" value="Periplasmic binding protein-like II"/>
    <property type="match status" value="1"/>
</dbReference>
<dbReference type="EMBL" id="LT629787">
    <property type="protein sequence ID" value="SDU11445.1"/>
    <property type="molecule type" value="Genomic_DNA"/>
</dbReference>
<evidence type="ECO:0000256" key="4">
    <source>
        <dbReference type="ARBA" id="ARBA00023159"/>
    </source>
</evidence>
<dbReference type="FunFam" id="1.10.10.10:FF:000001">
    <property type="entry name" value="LysR family transcriptional regulator"/>
    <property type="match status" value="1"/>
</dbReference>
<dbReference type="GO" id="GO:2000142">
    <property type="term" value="P:regulation of DNA-templated transcription initiation"/>
    <property type="evidence" value="ECO:0007669"/>
    <property type="project" value="TreeGrafter"/>
</dbReference>
<sequence>MDIRQLQFLIALDDTRHFGQAAERCHVTQPTLSMRLRQLEEQLGLTLVQRDQRFHDFTPEGKRILAWARSLMRAHDGLLAEAAACRGQLIGTLRLGMVPLAGFNPARLLALWRQEYPELSLQLTTLSSEQILEQLASNQLDLGLGYLNKIDPASFASLTLAMPTMGLLFAPAHVSPPSDSPNWQEVARLPLGLLSSGMHFRQAVEQALRSRGLRANLVIESDAVQQLLHSVRYGLCCSVIPYDADLLASNPDLNWIAIAESSNLAPIGLLIRRQKPTSVIAQTCFNAAKPLEMVQPDGP</sequence>
<keyword evidence="5" id="KW-0804">Transcription</keyword>
<dbReference type="PRINTS" id="PR00039">
    <property type="entry name" value="HTHLYSR"/>
</dbReference>
<evidence type="ECO:0000256" key="1">
    <source>
        <dbReference type="ARBA" id="ARBA00009437"/>
    </source>
</evidence>
<evidence type="ECO:0000256" key="3">
    <source>
        <dbReference type="ARBA" id="ARBA00023125"/>
    </source>
</evidence>
<dbReference type="Proteomes" id="UP000243924">
    <property type="component" value="Chromosome I"/>
</dbReference>
<dbReference type="PANTHER" id="PTHR30293:SF0">
    <property type="entry name" value="NITROGEN ASSIMILATION REGULATORY PROTEIN NAC"/>
    <property type="match status" value="1"/>
</dbReference>
<evidence type="ECO:0000313" key="8">
    <source>
        <dbReference type="Proteomes" id="UP000243924"/>
    </source>
</evidence>
<evidence type="ECO:0000256" key="5">
    <source>
        <dbReference type="ARBA" id="ARBA00023163"/>
    </source>
</evidence>
<gene>
    <name evidence="7" type="ORF">SAMN05216210_1839</name>
</gene>
<dbReference type="InterPro" id="IPR000847">
    <property type="entry name" value="LysR_HTH_N"/>
</dbReference>
<evidence type="ECO:0000259" key="6">
    <source>
        <dbReference type="PROSITE" id="PS50931"/>
    </source>
</evidence>
<dbReference type="OrthoDB" id="9775392at2"/>
<dbReference type="GO" id="GO:0003700">
    <property type="term" value="F:DNA-binding transcription factor activity"/>
    <property type="evidence" value="ECO:0007669"/>
    <property type="project" value="InterPro"/>
</dbReference>
<dbReference type="AlphaFoldDB" id="A0A1H2FVR3"/>